<evidence type="ECO:0000256" key="1">
    <source>
        <dbReference type="SAM" id="MobiDB-lite"/>
    </source>
</evidence>
<dbReference type="Proteomes" id="UP000199024">
    <property type="component" value="Unassembled WGS sequence"/>
</dbReference>
<organism evidence="2 3">
    <name type="scientific">Granulicella pectinivorans</name>
    <dbReference type="NCBI Taxonomy" id="474950"/>
    <lineage>
        <taxon>Bacteria</taxon>
        <taxon>Pseudomonadati</taxon>
        <taxon>Acidobacteriota</taxon>
        <taxon>Terriglobia</taxon>
        <taxon>Terriglobales</taxon>
        <taxon>Acidobacteriaceae</taxon>
        <taxon>Granulicella</taxon>
    </lineage>
</organism>
<evidence type="ECO:0000313" key="2">
    <source>
        <dbReference type="EMBL" id="SFS17867.1"/>
    </source>
</evidence>
<dbReference type="OrthoDB" id="5623405at2"/>
<gene>
    <name evidence="2" type="ORF">SAMN05421771_3279</name>
</gene>
<dbReference type="STRING" id="474950.SAMN05421771_3279"/>
<feature type="region of interest" description="Disordered" evidence="1">
    <location>
        <begin position="1"/>
        <end position="27"/>
    </location>
</feature>
<name>A0A1I6MQH1_9BACT</name>
<dbReference type="RefSeq" id="WP_089840662.1">
    <property type="nucleotide sequence ID" value="NZ_FOZL01000001.1"/>
</dbReference>
<keyword evidence="3" id="KW-1185">Reference proteome</keyword>
<protein>
    <submittedName>
        <fullName evidence="2">Uncharacterized protein</fullName>
    </submittedName>
</protein>
<dbReference type="AlphaFoldDB" id="A0A1I6MQH1"/>
<evidence type="ECO:0000313" key="3">
    <source>
        <dbReference type="Proteomes" id="UP000199024"/>
    </source>
</evidence>
<proteinExistence type="predicted"/>
<reference evidence="2 3" key="1">
    <citation type="submission" date="2016-10" db="EMBL/GenBank/DDBJ databases">
        <authorList>
            <person name="de Groot N.N."/>
        </authorList>
    </citation>
    <scope>NUCLEOTIDE SEQUENCE [LARGE SCALE GENOMIC DNA]</scope>
    <source>
        <strain evidence="2 3">DSM 21001</strain>
    </source>
</reference>
<sequence>MSEYNHDGAGEAAGQPNSYDNHAPADPKASIEKVRDILFGSQTKSNEARFARLEDGLAREVFEMKDLLRRRVESLEAFFHSETQALAERIRDEREERMSAFEAHDLEMKGALTSLARRLGDLNLAMNEGDSAVRRDLMNESRKLLDEIGLRHESVRGLMETRVSELHARKADRAVISDLMRELATQLEKDDVHPTE</sequence>
<accession>A0A1I6MQH1</accession>
<dbReference type="EMBL" id="FOZL01000001">
    <property type="protein sequence ID" value="SFS17867.1"/>
    <property type="molecule type" value="Genomic_DNA"/>
</dbReference>